<comment type="caution">
    <text evidence="7">The sequence shown here is derived from an EMBL/GenBank/DDBJ whole genome shotgun (WGS) entry which is preliminary data.</text>
</comment>
<protein>
    <submittedName>
        <fullName evidence="7">DUF1232 domain-containing protein</fullName>
    </submittedName>
</protein>
<dbReference type="EMBL" id="JADJIB010000002">
    <property type="protein sequence ID" value="MBK7272982.1"/>
    <property type="molecule type" value="Genomic_DNA"/>
</dbReference>
<evidence type="ECO:0000313" key="8">
    <source>
        <dbReference type="Proteomes" id="UP000726105"/>
    </source>
</evidence>
<name>A0A935MH82_9MICO</name>
<keyword evidence="3" id="KW-1133">Transmembrane helix</keyword>
<proteinExistence type="predicted"/>
<dbReference type="Pfam" id="PF06803">
    <property type="entry name" value="DUF1232"/>
    <property type="match status" value="1"/>
</dbReference>
<dbReference type="AlphaFoldDB" id="A0A935MH82"/>
<evidence type="ECO:0000256" key="3">
    <source>
        <dbReference type="ARBA" id="ARBA00022989"/>
    </source>
</evidence>
<organism evidence="7 8">
    <name type="scientific">Candidatus Phosphoribacter hodrii</name>
    <dbReference type="NCBI Taxonomy" id="2953743"/>
    <lineage>
        <taxon>Bacteria</taxon>
        <taxon>Bacillati</taxon>
        <taxon>Actinomycetota</taxon>
        <taxon>Actinomycetes</taxon>
        <taxon>Micrococcales</taxon>
        <taxon>Dermatophilaceae</taxon>
        <taxon>Candidatus Phosphoribacter</taxon>
    </lineage>
</organism>
<feature type="region of interest" description="Disordered" evidence="5">
    <location>
        <begin position="106"/>
        <end position="130"/>
    </location>
</feature>
<evidence type="ECO:0000256" key="1">
    <source>
        <dbReference type="ARBA" id="ARBA00004127"/>
    </source>
</evidence>
<keyword evidence="4" id="KW-0472">Membrane</keyword>
<evidence type="ECO:0000259" key="6">
    <source>
        <dbReference type="Pfam" id="PF06803"/>
    </source>
</evidence>
<dbReference type="InterPro" id="IPR010652">
    <property type="entry name" value="DUF1232"/>
</dbReference>
<sequence length="186" mass="19806">MIRALGLALRAATRPGAPGMGERLSALPRMVRAAMRGEYAGVTRGRLLGMLGALLYVVSPVDLVPESLFTIFGLADDALLVTWLASSLVNDTEAFLTWERGLSRAGATSATGAPQDAPAGERTTPEDSSAHWTVQSHVVRWAARAADVAGQARPAVVHTPLDRRHIVHSHSGDPAVWVRTRPRSSS</sequence>
<evidence type="ECO:0000256" key="5">
    <source>
        <dbReference type="SAM" id="MobiDB-lite"/>
    </source>
</evidence>
<comment type="subcellular location">
    <subcellularLocation>
        <location evidence="1">Endomembrane system</location>
        <topology evidence="1">Multi-pass membrane protein</topology>
    </subcellularLocation>
</comment>
<keyword evidence="2" id="KW-0812">Transmembrane</keyword>
<gene>
    <name evidence="7" type="ORF">IPI13_07360</name>
</gene>
<dbReference type="Proteomes" id="UP000726105">
    <property type="component" value="Unassembled WGS sequence"/>
</dbReference>
<reference evidence="7 8" key="1">
    <citation type="submission" date="2020-10" db="EMBL/GenBank/DDBJ databases">
        <title>Connecting structure to function with the recovery of over 1000 high-quality activated sludge metagenome-assembled genomes encoding full-length rRNA genes using long-read sequencing.</title>
        <authorList>
            <person name="Singleton C.M."/>
            <person name="Petriglieri F."/>
            <person name="Kristensen J.M."/>
            <person name="Kirkegaard R.H."/>
            <person name="Michaelsen T.Y."/>
            <person name="Andersen M.H."/>
            <person name="Karst S.M."/>
            <person name="Dueholm M.S."/>
            <person name="Nielsen P.H."/>
            <person name="Albertsen M."/>
        </authorList>
    </citation>
    <scope>NUCLEOTIDE SEQUENCE [LARGE SCALE GENOMIC DNA]</scope>
    <source>
        <strain evidence="7">Ega_18-Q3-R5-49_MAXAC.001</strain>
    </source>
</reference>
<feature type="domain" description="DUF1232" evidence="6">
    <location>
        <begin position="48"/>
        <end position="83"/>
    </location>
</feature>
<accession>A0A935MH82</accession>
<evidence type="ECO:0000313" key="7">
    <source>
        <dbReference type="EMBL" id="MBK7272982.1"/>
    </source>
</evidence>
<dbReference type="GO" id="GO:0012505">
    <property type="term" value="C:endomembrane system"/>
    <property type="evidence" value="ECO:0007669"/>
    <property type="project" value="UniProtKB-SubCell"/>
</dbReference>
<evidence type="ECO:0000256" key="4">
    <source>
        <dbReference type="ARBA" id="ARBA00023136"/>
    </source>
</evidence>
<evidence type="ECO:0000256" key="2">
    <source>
        <dbReference type="ARBA" id="ARBA00022692"/>
    </source>
</evidence>